<dbReference type="InterPro" id="IPR036291">
    <property type="entry name" value="NAD(P)-bd_dom_sf"/>
</dbReference>
<dbReference type="InterPro" id="IPR002347">
    <property type="entry name" value="SDR_fam"/>
</dbReference>
<dbReference type="Gene3D" id="3.40.50.720">
    <property type="entry name" value="NAD(P)-binding Rossmann-like Domain"/>
    <property type="match status" value="1"/>
</dbReference>
<keyword evidence="3" id="KW-0560">Oxidoreductase</keyword>
<dbReference type="Pfam" id="PF00106">
    <property type="entry name" value="adh_short"/>
    <property type="match status" value="1"/>
</dbReference>
<dbReference type="SUPFAM" id="SSF51735">
    <property type="entry name" value="NAD(P)-binding Rossmann-fold domains"/>
    <property type="match status" value="1"/>
</dbReference>
<name>A0A507AJT1_9PEZI</name>
<evidence type="ECO:0000313" key="4">
    <source>
        <dbReference type="EMBL" id="TPX07593.1"/>
    </source>
</evidence>
<dbReference type="PANTHER" id="PTHR24320">
    <property type="entry name" value="RETINOL DEHYDROGENASE"/>
    <property type="match status" value="1"/>
</dbReference>
<protein>
    <recommendedName>
        <fullName evidence="6">Short-chain dehydrogenase</fullName>
    </recommendedName>
</protein>
<dbReference type="Proteomes" id="UP000319257">
    <property type="component" value="Unassembled WGS sequence"/>
</dbReference>
<dbReference type="GeneID" id="41978139"/>
<accession>A0A507AJT1</accession>
<dbReference type="InParanoid" id="A0A507AJT1"/>
<evidence type="ECO:0008006" key="6">
    <source>
        <dbReference type="Google" id="ProtNLM"/>
    </source>
</evidence>
<dbReference type="EMBL" id="SKBQ01000089">
    <property type="protein sequence ID" value="TPX07593.1"/>
    <property type="molecule type" value="Genomic_DNA"/>
</dbReference>
<comment type="caution">
    <text evidence="4">The sequence shown here is derived from an EMBL/GenBank/DDBJ whole genome shotgun (WGS) entry which is preliminary data.</text>
</comment>
<dbReference type="OrthoDB" id="191139at2759"/>
<dbReference type="RefSeq" id="XP_030989304.1">
    <property type="nucleotide sequence ID" value="XM_031133338.1"/>
</dbReference>
<evidence type="ECO:0000256" key="2">
    <source>
        <dbReference type="ARBA" id="ARBA00022857"/>
    </source>
</evidence>
<keyword evidence="2" id="KW-0521">NADP</keyword>
<dbReference type="AlphaFoldDB" id="A0A507AJT1"/>
<evidence type="ECO:0000256" key="1">
    <source>
        <dbReference type="ARBA" id="ARBA00006484"/>
    </source>
</evidence>
<reference evidence="4 5" key="1">
    <citation type="submission" date="2019-06" db="EMBL/GenBank/DDBJ databases">
        <title>Draft genome sequence of the filamentous fungus Phialemoniopsis curvata isolated from diesel fuel.</title>
        <authorList>
            <person name="Varaljay V.A."/>
            <person name="Lyon W.J."/>
            <person name="Crouch A.L."/>
            <person name="Drake C.E."/>
            <person name="Hollomon J.M."/>
            <person name="Nadeau L.J."/>
            <person name="Nunn H.S."/>
            <person name="Stevenson B.S."/>
            <person name="Bojanowski C.L."/>
            <person name="Crookes-Goodson W.J."/>
        </authorList>
    </citation>
    <scope>NUCLEOTIDE SEQUENCE [LARGE SCALE GENOMIC DNA]</scope>
    <source>
        <strain evidence="4 5">D216</strain>
    </source>
</reference>
<gene>
    <name evidence="4" type="ORF">E0L32_010692</name>
</gene>
<proteinExistence type="inferred from homology"/>
<sequence length="214" mass="23219">MVYIVTGSNTGVGLELAALLYSKNAKVHIAARSNDKSLKAIETIKERQPKSKGKLEFLFLDLADLTKLKASAEEFLAKESRLDVLFNNAGVLQSRNAEISRTPQGYEMHLGVNNVGIFLFTKLLTPILVATAKLEKPGAVRVVWVSSTAADGLSHKPGGVAMDNLDYRRPIPVLNLYGNSKAGNYLHSVEFARRFKADGVASVALHPGNLDSDL</sequence>
<dbReference type="STRING" id="1093900.A0A507AJT1"/>
<keyword evidence="5" id="KW-1185">Reference proteome</keyword>
<organism evidence="4 5">
    <name type="scientific">Thyridium curvatum</name>
    <dbReference type="NCBI Taxonomy" id="1093900"/>
    <lineage>
        <taxon>Eukaryota</taxon>
        <taxon>Fungi</taxon>
        <taxon>Dikarya</taxon>
        <taxon>Ascomycota</taxon>
        <taxon>Pezizomycotina</taxon>
        <taxon>Sordariomycetes</taxon>
        <taxon>Sordariomycetidae</taxon>
        <taxon>Thyridiales</taxon>
        <taxon>Thyridiaceae</taxon>
        <taxon>Thyridium</taxon>
    </lineage>
</organism>
<dbReference type="GO" id="GO:0016491">
    <property type="term" value="F:oxidoreductase activity"/>
    <property type="evidence" value="ECO:0007669"/>
    <property type="project" value="UniProtKB-KW"/>
</dbReference>
<dbReference type="PRINTS" id="PR00081">
    <property type="entry name" value="GDHRDH"/>
</dbReference>
<dbReference type="PANTHER" id="PTHR24320:SF236">
    <property type="entry name" value="SHORT-CHAIN DEHYDROGENASE-RELATED"/>
    <property type="match status" value="1"/>
</dbReference>
<comment type="similarity">
    <text evidence="1">Belongs to the short-chain dehydrogenases/reductases (SDR) family.</text>
</comment>
<evidence type="ECO:0000256" key="3">
    <source>
        <dbReference type="ARBA" id="ARBA00023002"/>
    </source>
</evidence>
<evidence type="ECO:0000313" key="5">
    <source>
        <dbReference type="Proteomes" id="UP000319257"/>
    </source>
</evidence>